<dbReference type="InterPro" id="IPR024423">
    <property type="entry name" value="DUF3050"/>
</dbReference>
<reference evidence="1 2" key="5">
    <citation type="journal article" date="2011" name="ISME J.">
        <title>Dual transcriptional profiling of a bacterial/fungal confrontation: Collimonas fungivorans versus Aspergillus niger.</title>
        <authorList>
            <person name="Mela F."/>
            <person name="Fritsche K."/>
            <person name="de Boer W."/>
            <person name="van Veen J.A."/>
            <person name="de Graaff L.H."/>
            <person name="van den Berg M."/>
            <person name="Leveau J.H."/>
        </authorList>
    </citation>
    <scope>NUCLEOTIDE SEQUENCE [LARGE SCALE GENOMIC DNA]</scope>
    <source>
        <strain evidence="1 2">Ter331</strain>
    </source>
</reference>
<protein>
    <submittedName>
        <fullName evidence="1">Transposase</fullName>
    </submittedName>
</protein>
<dbReference type="SUPFAM" id="SSF48613">
    <property type="entry name" value="Heme oxygenase-like"/>
    <property type="match status" value="1"/>
</dbReference>
<dbReference type="KEGG" id="cfu:CFU_3671"/>
<proteinExistence type="predicted"/>
<reference evidence="1 2" key="2">
    <citation type="journal article" date="2006" name="J. Microbiol. Methods">
        <title>Genomic flank-sequencing of plasposon insertion sites for rapid identification of functional genes.</title>
        <authorList>
            <person name="Leveau J.H."/>
            <person name="Gerards S."/>
            <person name="Fritsche K."/>
            <person name="Zondag G."/>
            <person name="van Veen J.A."/>
        </authorList>
    </citation>
    <scope>NUCLEOTIDE SEQUENCE [LARGE SCALE GENOMIC DNA]</scope>
    <source>
        <strain evidence="1 2">Ter331</strain>
    </source>
</reference>
<dbReference type="EMBL" id="CP002745">
    <property type="protein sequence ID" value="AEK63495.1"/>
    <property type="molecule type" value="Genomic_DNA"/>
</dbReference>
<dbReference type="Gene3D" id="1.20.910.10">
    <property type="entry name" value="Heme oxygenase-like"/>
    <property type="match status" value="1"/>
</dbReference>
<reference evidence="1 2" key="3">
    <citation type="journal article" date="2008" name="FEMS Microbiol. Ecol.">
        <title>Identification and characterization of genes underlying chitinolysis in Collimonas fungivorans Ter331.</title>
        <authorList>
            <person name="Fritsche K."/>
            <person name="de Boer W."/>
            <person name="Gerards S."/>
            <person name="van den Berg M."/>
            <person name="van Veen J.A."/>
            <person name="Leveau J.H."/>
        </authorList>
    </citation>
    <scope>NUCLEOTIDE SEQUENCE [LARGE SCALE GENOMIC DNA]</scope>
    <source>
        <strain evidence="1 2">Ter331</strain>
    </source>
</reference>
<accession>G0AAX1</accession>
<dbReference type="AlphaFoldDB" id="G0AAX1"/>
<dbReference type="Proteomes" id="UP000008392">
    <property type="component" value="Chromosome"/>
</dbReference>
<keyword evidence="2" id="KW-1185">Reference proteome</keyword>
<dbReference type="STRING" id="1005048.CFU_3671"/>
<dbReference type="Pfam" id="PF11251">
    <property type="entry name" value="DUF3050"/>
    <property type="match status" value="1"/>
</dbReference>
<gene>
    <name evidence="1" type="ordered locus">CFU_3671</name>
</gene>
<name>G0AAX1_COLFT</name>
<evidence type="ECO:0000313" key="2">
    <source>
        <dbReference type="Proteomes" id="UP000008392"/>
    </source>
</evidence>
<reference evidence="2" key="6">
    <citation type="submission" date="2011-05" db="EMBL/GenBank/DDBJ databases">
        <title>Complete sequence of Collimonas fungivorans Ter331.</title>
        <authorList>
            <person name="Leveau J.H."/>
        </authorList>
    </citation>
    <scope>NUCLEOTIDE SEQUENCE [LARGE SCALE GENOMIC DNA]</scope>
    <source>
        <strain evidence="2">Ter331</strain>
    </source>
</reference>
<organism evidence="1 2">
    <name type="scientific">Collimonas fungivorans (strain Ter331)</name>
    <dbReference type="NCBI Taxonomy" id="1005048"/>
    <lineage>
        <taxon>Bacteria</taxon>
        <taxon>Pseudomonadati</taxon>
        <taxon>Pseudomonadota</taxon>
        <taxon>Betaproteobacteria</taxon>
        <taxon>Burkholderiales</taxon>
        <taxon>Oxalobacteraceae</taxon>
        <taxon>Collimonas</taxon>
    </lineage>
</organism>
<reference evidence="1 2" key="1">
    <citation type="journal article" date="2004" name="Environ. Microbiol.">
        <title>Phylogeny-function analysis of (meta)genomic libraries: screening for expression of ribosomal RNA genes by large-insert library fluorescent in situ hybridization (LIL-FISH).</title>
        <authorList>
            <person name="Leveau J.H."/>
            <person name="Gerards S."/>
            <person name="de Boer W."/>
            <person name="van Veen J.A."/>
        </authorList>
    </citation>
    <scope>NUCLEOTIDE SEQUENCE [LARGE SCALE GENOMIC DNA]</scope>
    <source>
        <strain evidence="1 2">Ter331</strain>
    </source>
</reference>
<reference evidence="1 2" key="4">
    <citation type="journal article" date="2010" name="Environ. Microbiol.">
        <title>The bacterial genus Collimonas: mycophagy, weathering and other adaptive solutions to life in oligotrophic soil environments.</title>
        <authorList>
            <person name="Leveau J.H."/>
            <person name="Uroz S."/>
            <person name="de Boer W."/>
        </authorList>
    </citation>
    <scope>NUCLEOTIDE SEQUENCE [LARGE SCALE GENOMIC DNA]</scope>
    <source>
        <strain evidence="1 2">Ter331</strain>
    </source>
</reference>
<evidence type="ECO:0000313" key="1">
    <source>
        <dbReference type="EMBL" id="AEK63495.1"/>
    </source>
</evidence>
<sequence length="274" mass="30724">MSLSFCTHPCVTQCGDDMTTTVESLQLILKDKHKSLTNHAVFSAIRTKKDLRLFMEWHVFAVWDFMSLVKRLQADLTTTAVPWYPPANPHAARLINEIVLGEESDLTPKGAMTHFDLYLSAMKEIGASTRQIEQFLAMIRKGDALAAALSRAEAVAPIQRFVTSTIDTCKDGQTHQVVGSFFYGRENVIPDMFQTLLQTWRIDPASVPELTFYLERHIEVDSGDHGPAAQRMIDEITGNDPVQLREVLEAGILAIDERHQLWDSLLAALQRSAS</sequence>
<dbReference type="eggNOG" id="ENOG502Z7VP">
    <property type="taxonomic scope" value="Bacteria"/>
</dbReference>
<dbReference type="HOGENOM" id="CLU_094210_0_0_4"/>
<dbReference type="InterPro" id="IPR016084">
    <property type="entry name" value="Haem_Oase-like_multi-hlx"/>
</dbReference>